<proteinExistence type="predicted"/>
<feature type="transmembrane region" description="Helical" evidence="1">
    <location>
        <begin position="72"/>
        <end position="94"/>
    </location>
</feature>
<name>A0A1H7FFC6_AQUAM</name>
<feature type="transmembrane region" description="Helical" evidence="1">
    <location>
        <begin position="118"/>
        <end position="137"/>
    </location>
</feature>
<dbReference type="Proteomes" id="UP000198521">
    <property type="component" value="Unassembled WGS sequence"/>
</dbReference>
<gene>
    <name evidence="2" type="ORF">SAMN04487910_0072</name>
</gene>
<organism evidence="2 3">
    <name type="scientific">Aquimarina amphilecti</name>
    <dbReference type="NCBI Taxonomy" id="1038014"/>
    <lineage>
        <taxon>Bacteria</taxon>
        <taxon>Pseudomonadati</taxon>
        <taxon>Bacteroidota</taxon>
        <taxon>Flavobacteriia</taxon>
        <taxon>Flavobacteriales</taxon>
        <taxon>Flavobacteriaceae</taxon>
        <taxon>Aquimarina</taxon>
    </lineage>
</organism>
<dbReference type="EMBL" id="FOAB01000001">
    <property type="protein sequence ID" value="SEK24883.1"/>
    <property type="molecule type" value="Genomic_DNA"/>
</dbReference>
<protein>
    <recommendedName>
        <fullName evidence="4">DUF1772 domain-containing protein</fullName>
    </recommendedName>
</protein>
<evidence type="ECO:0000313" key="3">
    <source>
        <dbReference type="Proteomes" id="UP000198521"/>
    </source>
</evidence>
<reference evidence="2 3" key="1">
    <citation type="submission" date="2016-10" db="EMBL/GenBank/DDBJ databases">
        <authorList>
            <person name="de Groot N.N."/>
        </authorList>
    </citation>
    <scope>NUCLEOTIDE SEQUENCE [LARGE SCALE GENOMIC DNA]</scope>
    <source>
        <strain evidence="2 3">DSM 25232</strain>
    </source>
</reference>
<dbReference type="RefSeq" id="WP_091403938.1">
    <property type="nucleotide sequence ID" value="NZ_FOAB01000001.1"/>
</dbReference>
<sequence>MDLGIIQLILDFGLLVLILLVQLVVYPSFRYFQIDDLLKWHQAYTLRIGIVVAPLMIGQLVIALINAFERPIIYNFVYLILVTGVWVLTFSKFVPMHNRISKKLVDDKLLHNLIKINWLRTFLWLVIFLLSFILYFFNS</sequence>
<evidence type="ECO:0008006" key="4">
    <source>
        <dbReference type="Google" id="ProtNLM"/>
    </source>
</evidence>
<dbReference type="STRING" id="1038014.SAMN04487910_0072"/>
<feature type="transmembrane region" description="Helical" evidence="1">
    <location>
        <begin position="12"/>
        <end position="32"/>
    </location>
</feature>
<accession>A0A1H7FFC6</accession>
<dbReference type="OrthoDB" id="883418at2"/>
<evidence type="ECO:0000313" key="2">
    <source>
        <dbReference type="EMBL" id="SEK24883.1"/>
    </source>
</evidence>
<feature type="transmembrane region" description="Helical" evidence="1">
    <location>
        <begin position="44"/>
        <end position="66"/>
    </location>
</feature>
<keyword evidence="3" id="KW-1185">Reference proteome</keyword>
<keyword evidence="1" id="KW-1133">Transmembrane helix</keyword>
<keyword evidence="1" id="KW-0472">Membrane</keyword>
<keyword evidence="1" id="KW-0812">Transmembrane</keyword>
<evidence type="ECO:0000256" key="1">
    <source>
        <dbReference type="SAM" id="Phobius"/>
    </source>
</evidence>
<dbReference type="AlphaFoldDB" id="A0A1H7FFC6"/>